<dbReference type="RefSeq" id="WP_123643059.1">
    <property type="nucleotide sequence ID" value="NZ_ML119087.1"/>
</dbReference>
<protein>
    <submittedName>
        <fullName evidence="2">FAD-dependent oxidoreductase</fullName>
    </submittedName>
</protein>
<accession>A0A3N2QWD3</accession>
<reference evidence="2 3" key="1">
    <citation type="submission" date="2018-10" db="EMBL/GenBank/DDBJ databases">
        <title>Histidinibacterium lentulum gen. nov., sp. nov., a marine bacterium from the culture broth of Picochlorum sp. 122.</title>
        <authorList>
            <person name="Wang G."/>
        </authorList>
    </citation>
    <scope>NUCLEOTIDE SEQUENCE [LARGE SCALE GENOMIC DNA]</scope>
    <source>
        <strain evidence="2 3">B17</strain>
    </source>
</reference>
<name>A0A3N2QWD3_9RHOB</name>
<organism evidence="2 3">
    <name type="scientific">Histidinibacterium lentulum</name>
    <dbReference type="NCBI Taxonomy" id="2480588"/>
    <lineage>
        <taxon>Bacteria</taxon>
        <taxon>Pseudomonadati</taxon>
        <taxon>Pseudomonadota</taxon>
        <taxon>Alphaproteobacteria</taxon>
        <taxon>Rhodobacterales</taxon>
        <taxon>Paracoccaceae</taxon>
        <taxon>Histidinibacterium</taxon>
    </lineage>
</organism>
<dbReference type="Pfam" id="PF13738">
    <property type="entry name" value="Pyr_redox_3"/>
    <property type="match status" value="1"/>
</dbReference>
<dbReference type="InterPro" id="IPR050982">
    <property type="entry name" value="Auxin_biosynth/cation_transpt"/>
</dbReference>
<evidence type="ECO:0000256" key="1">
    <source>
        <dbReference type="ARBA" id="ARBA00023002"/>
    </source>
</evidence>
<dbReference type="Gene3D" id="3.50.50.60">
    <property type="entry name" value="FAD/NAD(P)-binding domain"/>
    <property type="match status" value="1"/>
</dbReference>
<gene>
    <name evidence="2" type="ORF">EAT49_14740</name>
</gene>
<evidence type="ECO:0000313" key="3">
    <source>
        <dbReference type="Proteomes" id="UP000268016"/>
    </source>
</evidence>
<dbReference type="PRINTS" id="PR00411">
    <property type="entry name" value="PNDRDTASEI"/>
</dbReference>
<dbReference type="EMBL" id="RDRB01000007">
    <property type="protein sequence ID" value="ROT99467.1"/>
    <property type="molecule type" value="Genomic_DNA"/>
</dbReference>
<dbReference type="GO" id="GO:0050660">
    <property type="term" value="F:flavin adenine dinucleotide binding"/>
    <property type="evidence" value="ECO:0007669"/>
    <property type="project" value="TreeGrafter"/>
</dbReference>
<dbReference type="AlphaFoldDB" id="A0A3N2QWD3"/>
<evidence type="ECO:0000313" key="2">
    <source>
        <dbReference type="EMBL" id="ROT99467.1"/>
    </source>
</evidence>
<dbReference type="PANTHER" id="PTHR43539">
    <property type="entry name" value="FLAVIN-BINDING MONOOXYGENASE-LIKE PROTEIN (AFU_ORTHOLOGUE AFUA_4G09220)"/>
    <property type="match status" value="1"/>
</dbReference>
<keyword evidence="3" id="KW-1185">Reference proteome</keyword>
<dbReference type="SUPFAM" id="SSF51905">
    <property type="entry name" value="FAD/NAD(P)-binding domain"/>
    <property type="match status" value="2"/>
</dbReference>
<dbReference type="OrthoDB" id="9773233at2"/>
<keyword evidence="1" id="KW-0560">Oxidoreductase</keyword>
<dbReference type="PANTHER" id="PTHR43539:SF78">
    <property type="entry name" value="FLAVIN-CONTAINING MONOOXYGENASE"/>
    <property type="match status" value="1"/>
</dbReference>
<comment type="caution">
    <text evidence="2">The sequence shown here is derived from an EMBL/GenBank/DDBJ whole genome shotgun (WGS) entry which is preliminary data.</text>
</comment>
<dbReference type="GO" id="GO:0004497">
    <property type="term" value="F:monooxygenase activity"/>
    <property type="evidence" value="ECO:0007669"/>
    <property type="project" value="TreeGrafter"/>
</dbReference>
<dbReference type="InterPro" id="IPR036188">
    <property type="entry name" value="FAD/NAD-bd_sf"/>
</dbReference>
<proteinExistence type="predicted"/>
<sequence length="411" mass="44321">MGSETIDTVVIGGGQAGLAMSGHLSDRGIGHVVLERHRIAERWRSERWDSLVANGPAWHDRFPDLEFDGLDPDGFASKDQVVAYFEAYARKIAAPIRCGVEVTGVRPLDGQGFRVETSEGVMEARCVVSATGPFQKPLIPRVVPETEGLLQIHSTAYRNPGALPEGGVLVVGAGSSGSQIADELSRAGREVYLSVGPHDRPPRRYRGKDFVWWLGVLGKWEARAAPSSEHVTIAVSGAHGGRTVDFRDFAARGVRLVGRTLGCEGGVLAFSDDLVATIRRGDANYLSVLDEADAWVARTGEDLPEEPEARQISPDPASFDDPLLTLDLAVAGVRTIIWATGFALDFGWLKADVFDAEGRPRHERGVSVVPGLYFLGLPFLSCRGSSFIWGVWPDAQYLADHIAGTGRTAVA</sequence>
<dbReference type="Proteomes" id="UP000268016">
    <property type="component" value="Unassembled WGS sequence"/>
</dbReference>